<feature type="transmembrane region" description="Helical" evidence="5">
    <location>
        <begin position="356"/>
        <end position="375"/>
    </location>
</feature>
<feature type="transmembrane region" description="Helical" evidence="5">
    <location>
        <begin position="12"/>
        <end position="31"/>
    </location>
</feature>
<dbReference type="InterPro" id="IPR052556">
    <property type="entry name" value="PolySynth_Transporter"/>
</dbReference>
<dbReference type="PANTHER" id="PTHR43424">
    <property type="entry name" value="LOCUS PUTATIVE PROTEIN 1-RELATED"/>
    <property type="match status" value="1"/>
</dbReference>
<sequence>MKNRSLKINALLNVVRQGMTILFPFFTFPYISRILGSTEFGKYNFSNSIVSYFALLAAFGMANFAVREGARIREDRQKFSAFASELFTFNIITTVVSIVLLIIATLSSSKLSSYTVLIFIQSVSILLTTIGLDWVNTVYEDYLYITIRYIVLQIIALILIFLLVKSSSDTVIYCLILLLGSYGGNLVNLVYIRRYVDIKLNWKIQYKKILFPLTILFINSLAVTVYVNSDITILGLFTSDHNVGIYSFSTKVYNILKHLINAAIVVTIPRLTAIYGRNKEDYKNQLSEIFNILIIFLIPISVGMVMMSDSIILLIGGEEYLTGESSLRLLSISLIFALLSSVYVNGMLIISRQEKLTLLGTILSAVINVVGNFLLIPKIGMVAAAITTVLAEGINFIIQRYFSKKYVLNTYFFEKTSIICAILGGITTFLVCYYVNGIFLGTTITIVVIRIMLAILLSSFVYLIILILLKYERLMRYIK</sequence>
<dbReference type="EMBL" id="BR001004">
    <property type="protein sequence ID" value="FAA00908.1"/>
    <property type="molecule type" value="Genomic_DNA"/>
</dbReference>
<reference evidence="7" key="2">
    <citation type="journal article" date="2013" name="Appl. Environ. Microbiol.">
        <title>Genetic analysis of capsular polysaccharide synthesis gene clusters from all serotypes of Streptococcus suis: potential mechanisms for generation of capsular variation.</title>
        <authorList>
            <person name="Okura M."/>
            <person name="Takamatsu D."/>
            <person name="Maruyama F."/>
            <person name="Nozawa T."/>
            <person name="Nakagawa I."/>
            <person name="Osaki M."/>
            <person name="Sekizaki T."/>
            <person name="Gottschalk M."/>
            <person name="Kumagai Y."/>
            <person name="Hamada S."/>
        </authorList>
    </citation>
    <scope>NUCLEOTIDE SEQUENCE</scope>
    <source>
        <strain evidence="7">8074</strain>
    </source>
</reference>
<dbReference type="PANTHER" id="PTHR43424:SF1">
    <property type="entry name" value="LOCUS PUTATIVE PROTEIN 1-RELATED"/>
    <property type="match status" value="1"/>
</dbReference>
<keyword evidence="4 5" id="KW-0472">Membrane</keyword>
<feature type="transmembrane region" description="Helical" evidence="5">
    <location>
        <begin position="43"/>
        <end position="66"/>
    </location>
</feature>
<feature type="transmembrane region" description="Helical" evidence="5">
    <location>
        <begin position="381"/>
        <end position="398"/>
    </location>
</feature>
<evidence type="ECO:0000256" key="3">
    <source>
        <dbReference type="ARBA" id="ARBA00022989"/>
    </source>
</evidence>
<feature type="transmembrane region" description="Helical" evidence="5">
    <location>
        <begin position="213"/>
        <end position="238"/>
    </location>
</feature>
<reference evidence="6" key="1">
    <citation type="journal article" date="2011" name="FEMS Microbiol. Lett.">
        <title>Genetic analysis of the capsular polysaccharide synthesis locus in 15 Streptococcus suis serotypes.</title>
        <authorList>
            <person name="Wang K."/>
            <person name="Fan W."/>
            <person name="Cai L."/>
            <person name="Huang B."/>
            <person name="Lu C."/>
        </authorList>
    </citation>
    <scope>NUCLEOTIDE SEQUENCE</scope>
    <source>
        <strain evidence="6">8074</strain>
    </source>
</reference>
<evidence type="ECO:0000256" key="5">
    <source>
        <dbReference type="SAM" id="Phobius"/>
    </source>
</evidence>
<dbReference type="EMBL" id="CP058741">
    <property type="protein sequence ID" value="QOE28928.1"/>
    <property type="molecule type" value="Genomic_DNA"/>
</dbReference>
<dbReference type="Proteomes" id="UP000516797">
    <property type="component" value="Chromosome"/>
</dbReference>
<feature type="transmembrane region" description="Helical" evidence="5">
    <location>
        <begin position="87"/>
        <end position="108"/>
    </location>
</feature>
<keyword evidence="3 5" id="KW-1133">Transmembrane helix</keyword>
<keyword evidence="2 5" id="KW-0812">Transmembrane</keyword>
<dbReference type="CDD" id="cd13128">
    <property type="entry name" value="MATE_Wzx_like"/>
    <property type="match status" value="1"/>
</dbReference>
<dbReference type="Pfam" id="PF01943">
    <property type="entry name" value="Polysacc_synt"/>
    <property type="match status" value="1"/>
</dbReference>
<feature type="transmembrane region" description="Helical" evidence="5">
    <location>
        <begin position="258"/>
        <end position="277"/>
    </location>
</feature>
<dbReference type="AlphaFoldDB" id="G8DTW3"/>
<evidence type="ECO:0000313" key="9">
    <source>
        <dbReference type="Proteomes" id="UP000516797"/>
    </source>
</evidence>
<evidence type="ECO:0000256" key="1">
    <source>
        <dbReference type="ARBA" id="ARBA00004141"/>
    </source>
</evidence>
<organism evidence="6">
    <name type="scientific">Streptococcus suis</name>
    <dbReference type="NCBI Taxonomy" id="1307"/>
    <lineage>
        <taxon>Bacteria</taxon>
        <taxon>Bacillati</taxon>
        <taxon>Bacillota</taxon>
        <taxon>Bacilli</taxon>
        <taxon>Lactobacillales</taxon>
        <taxon>Streptococcaceae</taxon>
        <taxon>Streptococcus</taxon>
    </lineage>
</organism>
<evidence type="ECO:0000313" key="6">
    <source>
        <dbReference type="EMBL" id="AEH57464.1"/>
    </source>
</evidence>
<evidence type="ECO:0000256" key="4">
    <source>
        <dbReference type="ARBA" id="ARBA00023136"/>
    </source>
</evidence>
<feature type="transmembrane region" description="Helical" evidence="5">
    <location>
        <begin position="170"/>
        <end position="192"/>
    </location>
</feature>
<protein>
    <submittedName>
        <fullName evidence="7">Capsular polysaccharide repeat unit transporter</fullName>
    </submittedName>
    <submittedName>
        <fullName evidence="6">Cps7M</fullName>
    </submittedName>
    <submittedName>
        <fullName evidence="8">Lipid II flippase MurJ</fullName>
    </submittedName>
</protein>
<feature type="transmembrane region" description="Helical" evidence="5">
    <location>
        <begin position="327"/>
        <end position="344"/>
    </location>
</feature>
<dbReference type="RefSeq" id="WP_014636879.1">
    <property type="nucleotide sequence ID" value="NZ_CECV01000039.1"/>
</dbReference>
<feature type="transmembrane region" description="Helical" evidence="5">
    <location>
        <begin position="418"/>
        <end position="440"/>
    </location>
</feature>
<feature type="transmembrane region" description="Helical" evidence="5">
    <location>
        <begin position="446"/>
        <end position="469"/>
    </location>
</feature>
<evidence type="ECO:0000313" key="7">
    <source>
        <dbReference type="EMBL" id="FAA00908.1"/>
    </source>
</evidence>
<reference evidence="8 9" key="3">
    <citation type="submission" date="2020-07" db="EMBL/GenBank/DDBJ databases">
        <title>Complete genome sequences of Streptococcus suis pig pathogenic strain 10, 13-00283-02 and 16085/3b.</title>
        <authorList>
            <person name="Bunk B."/>
            <person name="Jakobczak B."/>
            <person name="Florian V."/>
            <person name="Dittmar D."/>
            <person name="Maeder U."/>
            <person name="Jarek M."/>
            <person name="Baums C.G."/>
            <person name="Haeussler S."/>
            <person name="Voelker U."/>
            <person name="Michalik S."/>
        </authorList>
    </citation>
    <scope>NUCLEOTIDE SEQUENCE [LARGE SCALE GENOMIC DNA]</scope>
    <source>
        <strain evidence="8 9">13-00283-02</strain>
    </source>
</reference>
<accession>G8DTW3</accession>
<gene>
    <name evidence="6" type="primary">cps7M</name>
    <name evidence="8" type="synonym">murJ_1</name>
    <name evidence="8" type="ORF">SSU1300283_01613</name>
</gene>
<evidence type="ECO:0000313" key="8">
    <source>
        <dbReference type="EMBL" id="QOE28928.1"/>
    </source>
</evidence>
<evidence type="ECO:0000256" key="2">
    <source>
        <dbReference type="ARBA" id="ARBA00022692"/>
    </source>
</evidence>
<feature type="transmembrane region" description="Helical" evidence="5">
    <location>
        <begin position="289"/>
        <end position="315"/>
    </location>
</feature>
<feature type="transmembrane region" description="Helical" evidence="5">
    <location>
        <begin position="142"/>
        <end position="164"/>
    </location>
</feature>
<dbReference type="EMBL" id="JF273649">
    <property type="protein sequence ID" value="AEH57464.1"/>
    <property type="molecule type" value="Genomic_DNA"/>
</dbReference>
<proteinExistence type="predicted"/>
<comment type="subcellular location">
    <subcellularLocation>
        <location evidence="1">Membrane</location>
        <topology evidence="1">Multi-pass membrane protein</topology>
    </subcellularLocation>
</comment>
<dbReference type="InterPro" id="IPR002797">
    <property type="entry name" value="Polysacc_synth"/>
</dbReference>
<name>G8DTW3_STRSU</name>
<dbReference type="GO" id="GO:0016020">
    <property type="term" value="C:membrane"/>
    <property type="evidence" value="ECO:0007669"/>
    <property type="project" value="UniProtKB-SubCell"/>
</dbReference>
<feature type="transmembrane region" description="Helical" evidence="5">
    <location>
        <begin position="114"/>
        <end position="135"/>
    </location>
</feature>